<protein>
    <submittedName>
        <fullName evidence="17">Ion_trans domain-containing protein</fullName>
    </submittedName>
</protein>
<evidence type="ECO:0000256" key="3">
    <source>
        <dbReference type="ARBA" id="ARBA00022475"/>
    </source>
</evidence>
<feature type="transmembrane region" description="Helical" evidence="14">
    <location>
        <begin position="601"/>
        <end position="623"/>
    </location>
</feature>
<proteinExistence type="predicted"/>
<reference evidence="17" key="2">
    <citation type="submission" date="2020-10" db="UniProtKB">
        <authorList>
            <consortium name="WormBaseParasite"/>
        </authorList>
    </citation>
    <scope>IDENTIFICATION</scope>
</reference>
<evidence type="ECO:0000256" key="2">
    <source>
        <dbReference type="ARBA" id="ARBA00022448"/>
    </source>
</evidence>
<evidence type="ECO:0000256" key="1">
    <source>
        <dbReference type="ARBA" id="ARBA00004651"/>
    </source>
</evidence>
<keyword evidence="12" id="KW-0407">Ion channel</keyword>
<evidence type="ECO:0000256" key="12">
    <source>
        <dbReference type="ARBA" id="ARBA00023303"/>
    </source>
</evidence>
<evidence type="ECO:0000256" key="14">
    <source>
        <dbReference type="SAM" id="Phobius"/>
    </source>
</evidence>
<keyword evidence="5" id="KW-0107">Calcium channel</keyword>
<dbReference type="InterPro" id="IPR036770">
    <property type="entry name" value="Ankyrin_rpt-contain_sf"/>
</dbReference>
<dbReference type="Gene3D" id="1.10.287.70">
    <property type="match status" value="1"/>
</dbReference>
<evidence type="ECO:0000313" key="16">
    <source>
        <dbReference type="Proteomes" id="UP000492821"/>
    </source>
</evidence>
<keyword evidence="6 14" id="KW-0812">Transmembrane</keyword>
<evidence type="ECO:0000256" key="4">
    <source>
        <dbReference type="ARBA" id="ARBA00022568"/>
    </source>
</evidence>
<dbReference type="SUPFAM" id="SSF48403">
    <property type="entry name" value="Ankyrin repeat"/>
    <property type="match status" value="1"/>
</dbReference>
<feature type="domain" description="Ion transport" evidence="15">
    <location>
        <begin position="518"/>
        <end position="634"/>
    </location>
</feature>
<keyword evidence="16" id="KW-1185">Reference proteome</keyword>
<feature type="transmembrane region" description="Helical" evidence="14">
    <location>
        <begin position="530"/>
        <end position="550"/>
    </location>
</feature>
<keyword evidence="8" id="KW-0106">Calcium</keyword>
<dbReference type="InterPro" id="IPR005821">
    <property type="entry name" value="Ion_trans_dom"/>
</dbReference>
<dbReference type="PROSITE" id="PS50088">
    <property type="entry name" value="ANK_REPEAT"/>
    <property type="match status" value="1"/>
</dbReference>
<dbReference type="GO" id="GO:0005886">
    <property type="term" value="C:plasma membrane"/>
    <property type="evidence" value="ECO:0007669"/>
    <property type="project" value="UniProtKB-SubCell"/>
</dbReference>
<dbReference type="GO" id="GO:0005262">
    <property type="term" value="F:calcium channel activity"/>
    <property type="evidence" value="ECO:0007669"/>
    <property type="project" value="UniProtKB-KW"/>
</dbReference>
<dbReference type="PANTHER" id="PTHR10582">
    <property type="entry name" value="TRANSIENT RECEPTOR POTENTIAL ION CHANNEL PROTEIN"/>
    <property type="match status" value="1"/>
</dbReference>
<evidence type="ECO:0000256" key="8">
    <source>
        <dbReference type="ARBA" id="ARBA00022837"/>
    </source>
</evidence>
<feature type="repeat" description="ANK" evidence="13">
    <location>
        <begin position="180"/>
        <end position="212"/>
    </location>
</feature>
<accession>A0A7E4VKI6</accession>
<evidence type="ECO:0000256" key="7">
    <source>
        <dbReference type="ARBA" id="ARBA00022737"/>
    </source>
</evidence>
<dbReference type="FunFam" id="1.25.40.20:FF:000181">
    <property type="entry name" value="Nanchung, isoform A"/>
    <property type="match status" value="1"/>
</dbReference>
<evidence type="ECO:0000256" key="5">
    <source>
        <dbReference type="ARBA" id="ARBA00022673"/>
    </source>
</evidence>
<keyword evidence="7" id="KW-0677">Repeat</keyword>
<keyword evidence="10" id="KW-0406">Ion transport</keyword>
<dbReference type="InterPro" id="IPR024862">
    <property type="entry name" value="TRPV"/>
</dbReference>
<dbReference type="Proteomes" id="UP000492821">
    <property type="component" value="Unassembled WGS sequence"/>
</dbReference>
<evidence type="ECO:0000256" key="11">
    <source>
        <dbReference type="ARBA" id="ARBA00023136"/>
    </source>
</evidence>
<feature type="transmembrane region" description="Helical" evidence="14">
    <location>
        <begin position="409"/>
        <end position="428"/>
    </location>
</feature>
<dbReference type="Pfam" id="PF12796">
    <property type="entry name" value="Ank_2"/>
    <property type="match status" value="1"/>
</dbReference>
<keyword evidence="9 14" id="KW-1133">Transmembrane helix</keyword>
<keyword evidence="11 14" id="KW-0472">Membrane</keyword>
<dbReference type="PANTHER" id="PTHR10582:SF22">
    <property type="entry name" value="ION TRANSPORT DOMAIN-CONTAINING PROTEIN"/>
    <property type="match status" value="1"/>
</dbReference>
<dbReference type="Gene3D" id="1.25.40.20">
    <property type="entry name" value="Ankyrin repeat-containing domain"/>
    <property type="match status" value="1"/>
</dbReference>
<sequence>MNTSKETEKRMYNLVDESGGGILMPWVKYGLKTKDFSILEEFCDTMVKYFMYNDGSGKFVPVSELVMIRNKQRNAILSMLRRKKGKGTVGPNILEEVDQSAQIKGDLSKALKILDGFVSNNRNIKYRMIVWDLAENGKMGENLLHLCLLHNTAEHNTLAKHLIVKFPKLVNDIFISEEYYGLAPIHQAIVNEDVQMLYYLLRNKADVHQRCYGSFFCAEDQKDTRTDSLKHEWVDMQPHTRYTGRMYWGEYPLSFAACTGQPDCFRLLCVFKADPNLRDTNGNTTLHMCVIHSLPDMFKLAHSLGAKLHIQNGQGLTPLGLAAKLAKKDMFDVIVNIEKQVLWTCRDTVCTAYPLKGIDTVDELTGHLNQSSVLSLVAYGDENEHLDFFDNLLDDLLQKKWKAFGRRKLVQSIIGYTIYLISFYFAFLNRSPTAPLIKVHTENSSSSIVFNGSLSAFGALFTTKFFSINNYLQNDGRCFLWSYTDGPNSFSQRKSVTVDINVGGGRRAVKFVGPFILMVYKIIMDDMIRFLLIYSIFIISFSQAFVLIFKSCERDSGPDFENVFNSPSEALLRMFIMSVGEFGAVYKNIQNCNSIMGVQGKIFFFIYELLVTVMLLNLLIAMMTRTYERIAETQKEWKRQWAQVILMLERSLPPSERLQILIAYSRPCNTDKTQRALVVRQKKDVIDKIKQM</sequence>
<evidence type="ECO:0000256" key="6">
    <source>
        <dbReference type="ARBA" id="ARBA00022692"/>
    </source>
</evidence>
<evidence type="ECO:0000256" key="13">
    <source>
        <dbReference type="PROSITE-ProRule" id="PRU00023"/>
    </source>
</evidence>
<dbReference type="WBParaSite" id="Pan_g21880.t1">
    <property type="protein sequence ID" value="Pan_g21880.t1"/>
    <property type="gene ID" value="Pan_g21880"/>
</dbReference>
<organism evidence="16 17">
    <name type="scientific">Panagrellus redivivus</name>
    <name type="common">Microworm</name>
    <dbReference type="NCBI Taxonomy" id="6233"/>
    <lineage>
        <taxon>Eukaryota</taxon>
        <taxon>Metazoa</taxon>
        <taxon>Ecdysozoa</taxon>
        <taxon>Nematoda</taxon>
        <taxon>Chromadorea</taxon>
        <taxon>Rhabditida</taxon>
        <taxon>Tylenchina</taxon>
        <taxon>Panagrolaimomorpha</taxon>
        <taxon>Panagrolaimoidea</taxon>
        <taxon>Panagrolaimidae</taxon>
        <taxon>Panagrellus</taxon>
    </lineage>
</organism>
<keyword evidence="2" id="KW-0813">Transport</keyword>
<dbReference type="AlphaFoldDB" id="A0A7E4VKI6"/>
<reference evidence="16" key="1">
    <citation type="journal article" date="2013" name="Genetics">
        <title>The draft genome and transcriptome of Panagrellus redivivus are shaped by the harsh demands of a free-living lifestyle.</title>
        <authorList>
            <person name="Srinivasan J."/>
            <person name="Dillman A.R."/>
            <person name="Macchietto M.G."/>
            <person name="Heikkinen L."/>
            <person name="Lakso M."/>
            <person name="Fracchia K.M."/>
            <person name="Antoshechkin I."/>
            <person name="Mortazavi A."/>
            <person name="Wong G."/>
            <person name="Sternberg P.W."/>
        </authorList>
    </citation>
    <scope>NUCLEOTIDE SEQUENCE [LARGE SCALE GENOMIC DNA]</scope>
    <source>
        <strain evidence="16">MT8872</strain>
    </source>
</reference>
<keyword evidence="13" id="KW-0040">ANK repeat</keyword>
<evidence type="ECO:0000256" key="9">
    <source>
        <dbReference type="ARBA" id="ARBA00022989"/>
    </source>
</evidence>
<feature type="transmembrane region" description="Helical" evidence="14">
    <location>
        <begin position="448"/>
        <end position="467"/>
    </location>
</feature>
<dbReference type="Pfam" id="PF00520">
    <property type="entry name" value="Ion_trans"/>
    <property type="match status" value="1"/>
</dbReference>
<keyword evidence="4" id="KW-0109">Calcium transport</keyword>
<dbReference type="GO" id="GO:0098703">
    <property type="term" value="P:calcium ion import across plasma membrane"/>
    <property type="evidence" value="ECO:0007669"/>
    <property type="project" value="TreeGrafter"/>
</dbReference>
<evidence type="ECO:0000256" key="10">
    <source>
        <dbReference type="ARBA" id="ARBA00023065"/>
    </source>
</evidence>
<name>A0A7E4VKI6_PANRE</name>
<dbReference type="InterPro" id="IPR002110">
    <property type="entry name" value="Ankyrin_rpt"/>
</dbReference>
<keyword evidence="3" id="KW-1003">Cell membrane</keyword>
<comment type="subcellular location">
    <subcellularLocation>
        <location evidence="1">Cell membrane</location>
        <topology evidence="1">Multi-pass membrane protein</topology>
    </subcellularLocation>
</comment>
<evidence type="ECO:0000313" key="17">
    <source>
        <dbReference type="WBParaSite" id="Pan_g21880.t1"/>
    </source>
</evidence>
<dbReference type="SMART" id="SM00248">
    <property type="entry name" value="ANK"/>
    <property type="match status" value="5"/>
</dbReference>
<evidence type="ECO:0000259" key="15">
    <source>
        <dbReference type="Pfam" id="PF00520"/>
    </source>
</evidence>